<organism evidence="1 2">
    <name type="scientific">Thioclava marina</name>
    <dbReference type="NCBI Taxonomy" id="1915077"/>
    <lineage>
        <taxon>Bacteria</taxon>
        <taxon>Pseudomonadati</taxon>
        <taxon>Pseudomonadota</taxon>
        <taxon>Alphaproteobacteria</taxon>
        <taxon>Rhodobacterales</taxon>
        <taxon>Paracoccaceae</taxon>
        <taxon>Thioclava</taxon>
    </lineage>
</organism>
<name>A0ABX3MJZ2_9RHOB</name>
<keyword evidence="2" id="KW-1185">Reference proteome</keyword>
<dbReference type="Proteomes" id="UP000242224">
    <property type="component" value="Unassembled WGS sequence"/>
</dbReference>
<dbReference type="Pfam" id="PF11162">
    <property type="entry name" value="DUF2946"/>
    <property type="match status" value="1"/>
</dbReference>
<gene>
    <name evidence="1" type="ORF">BMG00_10570</name>
</gene>
<accession>A0ABX3MJZ2</accession>
<proteinExistence type="predicted"/>
<comment type="caution">
    <text evidence="1">The sequence shown here is derived from an EMBL/GenBank/DDBJ whole genome shotgun (WGS) entry which is preliminary data.</text>
</comment>
<evidence type="ECO:0008006" key="3">
    <source>
        <dbReference type="Google" id="ProtNLM"/>
    </source>
</evidence>
<dbReference type="EMBL" id="MPZS01000002">
    <property type="protein sequence ID" value="OOY11550.1"/>
    <property type="molecule type" value="Genomic_DNA"/>
</dbReference>
<sequence>MARWLVSGRVLALVAMLLQALFYADHIGAAAAAEFGRAAPGARLGLLQICTGEGIVLMTPDGRVVSNPTAPAGSTGHGHGSNSDCAVCSSASVCGFDAPKATPLPIFAAQLAPAPFLSLRAQAGLKLHRDTQTPIRAPPVG</sequence>
<reference evidence="1 2" key="1">
    <citation type="submission" date="2016-11" db="EMBL/GenBank/DDBJ databases">
        <title>A multilocus sequence analysis scheme for characterization of bacteria in the genus Thioclava.</title>
        <authorList>
            <person name="Liu Y."/>
            <person name="Shao Z."/>
        </authorList>
    </citation>
    <scope>NUCLEOTIDE SEQUENCE [LARGE SCALE GENOMIC DNA]</scope>
    <source>
        <strain evidence="1 2">11.10-0-13</strain>
    </source>
</reference>
<dbReference type="RefSeq" id="WP_078529756.1">
    <property type="nucleotide sequence ID" value="NZ_JACIZB010000011.1"/>
</dbReference>
<protein>
    <recommendedName>
        <fullName evidence="3">DUF2946 domain-containing protein</fullName>
    </recommendedName>
</protein>
<evidence type="ECO:0000313" key="2">
    <source>
        <dbReference type="Proteomes" id="UP000242224"/>
    </source>
</evidence>
<evidence type="ECO:0000313" key="1">
    <source>
        <dbReference type="EMBL" id="OOY11550.1"/>
    </source>
</evidence>
<dbReference type="InterPro" id="IPR021333">
    <property type="entry name" value="DUF2946"/>
</dbReference>